<reference evidence="2 3" key="1">
    <citation type="submission" date="2015-03" db="EMBL/GenBank/DDBJ databases">
        <authorList>
            <consortium name="Pathogen Informatics"/>
        </authorList>
    </citation>
    <scope>NUCLEOTIDE SEQUENCE [LARGE SCALE GENOMIC DNA]</scope>
    <source>
        <strain evidence="2 3">M09401471</strain>
    </source>
</reference>
<feature type="region of interest" description="Disordered" evidence="1">
    <location>
        <begin position="53"/>
        <end position="86"/>
    </location>
</feature>
<proteinExistence type="predicted"/>
<evidence type="ECO:0000256" key="1">
    <source>
        <dbReference type="SAM" id="MobiDB-lite"/>
    </source>
</evidence>
<feature type="region of interest" description="Disordered" evidence="1">
    <location>
        <begin position="1"/>
        <end position="31"/>
    </location>
</feature>
<name>A0A655JBP2_MYCTX</name>
<evidence type="ECO:0000313" key="3">
    <source>
        <dbReference type="Proteomes" id="UP000044938"/>
    </source>
</evidence>
<evidence type="ECO:0000313" key="2">
    <source>
        <dbReference type="EMBL" id="COW67541.1"/>
    </source>
</evidence>
<sequence length="86" mass="8438">MAAPAASNRPSSSHSLASTRTAPRNATTRASPDTCAIACWGEIAPIANRMTAAGTAAAASGQPRGRATANPRTTASSISATASVKG</sequence>
<accession>A0A655JBP2</accession>
<dbReference type="Proteomes" id="UP000044938">
    <property type="component" value="Unassembled WGS sequence"/>
</dbReference>
<feature type="compositionally biased region" description="Low complexity" evidence="1">
    <location>
        <begin position="73"/>
        <end position="86"/>
    </location>
</feature>
<protein>
    <submittedName>
        <fullName evidence="2">Uncharacterized protein</fullName>
    </submittedName>
</protein>
<dbReference type="EMBL" id="CSAJ01000454">
    <property type="protein sequence ID" value="COW67541.1"/>
    <property type="molecule type" value="Genomic_DNA"/>
</dbReference>
<dbReference type="AlphaFoldDB" id="A0A655JBP2"/>
<gene>
    <name evidence="2" type="ORF">ERS007720_03062</name>
</gene>
<organism evidence="2 3">
    <name type="scientific">Mycobacterium tuberculosis</name>
    <dbReference type="NCBI Taxonomy" id="1773"/>
    <lineage>
        <taxon>Bacteria</taxon>
        <taxon>Bacillati</taxon>
        <taxon>Actinomycetota</taxon>
        <taxon>Actinomycetes</taxon>
        <taxon>Mycobacteriales</taxon>
        <taxon>Mycobacteriaceae</taxon>
        <taxon>Mycobacterium</taxon>
        <taxon>Mycobacterium tuberculosis complex</taxon>
    </lineage>
</organism>